<dbReference type="EMBL" id="HQ641380">
    <property type="protein sequence ID" value="ADU79167.1"/>
    <property type="molecule type" value="Genomic_DNA"/>
</dbReference>
<protein>
    <recommendedName>
        <fullName evidence="3">Lipoprotein</fullName>
    </recommendedName>
</protein>
<dbReference type="PROSITE" id="PS51257">
    <property type="entry name" value="PROKAR_LIPOPROTEIN"/>
    <property type="match status" value="1"/>
</dbReference>
<dbReference type="KEGG" id="vg:14006795"/>
<sequence length="91" mass="10097">MIKSIILMLAAILLVGCSELKEGDALNIFHDNNRYVTCYVYKSGYAGGISCIPDDQLPDPESCVPGTKNKSENSEFPDSCVSFKNKYTDFY</sequence>
<evidence type="ECO:0000313" key="1">
    <source>
        <dbReference type="EMBL" id="ADU79167.1"/>
    </source>
</evidence>
<keyword evidence="2" id="KW-1185">Reference proteome</keyword>
<dbReference type="OrthoDB" id="39734at10239"/>
<dbReference type="GeneID" id="14006795"/>
<gene>
    <name evidence="1" type="ORF">EcP1_gp16</name>
</gene>
<accession>E9NIE1</accession>
<dbReference type="RefSeq" id="YP_007003139.1">
    <property type="nucleotide sequence ID" value="NC_019485.1"/>
</dbReference>
<organism evidence="1 2">
    <name type="scientific">Enterobacter phage EcP1</name>
    <dbReference type="NCBI Taxonomy" id="942016"/>
    <lineage>
        <taxon>Viruses</taxon>
        <taxon>Duplodnaviria</taxon>
        <taxon>Heunggongvirae</taxon>
        <taxon>Uroviricota</taxon>
        <taxon>Caudoviricetes</taxon>
        <taxon>Schitoviridae</taxon>
        <taxon>Eceepunavirus</taxon>
        <taxon>Eceepunavirus EcP1</taxon>
    </lineage>
</organism>
<evidence type="ECO:0000313" key="2">
    <source>
        <dbReference type="Proteomes" id="UP000007263"/>
    </source>
</evidence>
<reference evidence="1 2" key="1">
    <citation type="submission" date="2010-11" db="EMBL/GenBank/DDBJ databases">
        <title>Complete nucleotide sequence of the bacteriophage EcP1, a new member of the N4-like viruses.</title>
        <authorList>
            <person name="Zhu J."/>
            <person name="Rao X."/>
            <person name="Tan Y."/>
            <person name="Hu Z."/>
            <person name="Xiong K."/>
            <person name="Chen Z."/>
            <person name="Li S."/>
            <person name="Yang J."/>
            <person name="Jin X."/>
            <person name="Chen Y."/>
            <person name="Hu F."/>
        </authorList>
    </citation>
    <scope>NUCLEOTIDE SEQUENCE [LARGE SCALE GENOMIC DNA]</scope>
</reference>
<proteinExistence type="predicted"/>
<dbReference type="Proteomes" id="UP000007263">
    <property type="component" value="Segment"/>
</dbReference>
<evidence type="ECO:0008006" key="3">
    <source>
        <dbReference type="Google" id="ProtNLM"/>
    </source>
</evidence>
<name>E9NIE1_9CAUD</name>